<evidence type="ECO:0000256" key="1">
    <source>
        <dbReference type="ARBA" id="ARBA00023015"/>
    </source>
</evidence>
<dbReference type="PROSITE" id="PS51077">
    <property type="entry name" value="HTH_ICLR"/>
    <property type="match status" value="1"/>
</dbReference>
<keyword evidence="2" id="KW-0238">DNA-binding</keyword>
<dbReference type="Pfam" id="PF01614">
    <property type="entry name" value="IclR_C"/>
    <property type="match status" value="1"/>
</dbReference>
<dbReference type="RefSeq" id="WP_090648556.1">
    <property type="nucleotide sequence ID" value="NZ_CBCRYE010000002.1"/>
</dbReference>
<keyword evidence="8" id="KW-1185">Reference proteome</keyword>
<dbReference type="PANTHER" id="PTHR30136">
    <property type="entry name" value="HELIX-TURN-HELIX TRANSCRIPTIONAL REGULATOR, ICLR FAMILY"/>
    <property type="match status" value="1"/>
</dbReference>
<feature type="region of interest" description="Disordered" evidence="4">
    <location>
        <begin position="1"/>
        <end position="29"/>
    </location>
</feature>
<dbReference type="SMART" id="SM00346">
    <property type="entry name" value="HTH_ICLR"/>
    <property type="match status" value="1"/>
</dbReference>
<evidence type="ECO:0000256" key="4">
    <source>
        <dbReference type="SAM" id="MobiDB-lite"/>
    </source>
</evidence>
<dbReference type="Proteomes" id="UP000199150">
    <property type="component" value="Unassembled WGS sequence"/>
</dbReference>
<dbReference type="EMBL" id="FMTS01000004">
    <property type="protein sequence ID" value="SCW66742.1"/>
    <property type="molecule type" value="Genomic_DNA"/>
</dbReference>
<gene>
    <name evidence="7" type="ORF">SAMN02927928_2551</name>
</gene>
<reference evidence="8" key="1">
    <citation type="submission" date="2016-10" db="EMBL/GenBank/DDBJ databases">
        <authorList>
            <person name="Varghese N."/>
            <person name="Submissions S."/>
        </authorList>
    </citation>
    <scope>NUCLEOTIDE SEQUENCE [LARGE SCALE GENOMIC DNA]</scope>
    <source>
        <strain evidence="8">CGMCC 1.3431</strain>
    </source>
</reference>
<dbReference type="InterPro" id="IPR050707">
    <property type="entry name" value="HTH_MetabolicPath_Reg"/>
</dbReference>
<dbReference type="Gene3D" id="3.30.450.40">
    <property type="match status" value="1"/>
</dbReference>
<dbReference type="PANTHER" id="PTHR30136:SF24">
    <property type="entry name" value="HTH-TYPE TRANSCRIPTIONAL REPRESSOR ALLR"/>
    <property type="match status" value="1"/>
</dbReference>
<dbReference type="SUPFAM" id="SSF46785">
    <property type="entry name" value="Winged helix' DNA-binding domain"/>
    <property type="match status" value="1"/>
</dbReference>
<keyword evidence="1" id="KW-0805">Transcription regulation</keyword>
<sequence length="279" mass="30146">MTLPSGRKTRGRPREDRRLSNDSHALPKPNQSLEKALGLLKSLSDHDGLTLTELSEKSALPPSTTHRLLSTLAGHDLVTVDEPSQKWSIGIEALRIGMAFQRRNNILLAGRPVMTDLMEATGETVNMAMLDGFEVVFVSQVECHEPIRAFFGIGQRRASHASGIGKALLAEMSAERIAPFLRSKSLARFTPATITDPEALRAELATIRQRGWSIDDEEANAGMRCVAAPIFNAFGEARAGISLSGPSARLTPDSLPDLGQKVRAAADRITNLIGGHLLA</sequence>
<feature type="compositionally biased region" description="Basic and acidic residues" evidence="4">
    <location>
        <begin position="12"/>
        <end position="21"/>
    </location>
</feature>
<evidence type="ECO:0000259" key="5">
    <source>
        <dbReference type="PROSITE" id="PS51077"/>
    </source>
</evidence>
<evidence type="ECO:0000256" key="3">
    <source>
        <dbReference type="ARBA" id="ARBA00023163"/>
    </source>
</evidence>
<keyword evidence="3" id="KW-0804">Transcription</keyword>
<feature type="domain" description="IclR-ED" evidence="6">
    <location>
        <begin position="92"/>
        <end position="275"/>
    </location>
</feature>
<evidence type="ECO:0000313" key="8">
    <source>
        <dbReference type="Proteomes" id="UP000199150"/>
    </source>
</evidence>
<evidence type="ECO:0000313" key="7">
    <source>
        <dbReference type="EMBL" id="SCW66742.1"/>
    </source>
</evidence>
<evidence type="ECO:0000256" key="2">
    <source>
        <dbReference type="ARBA" id="ARBA00023125"/>
    </source>
</evidence>
<protein>
    <submittedName>
        <fullName evidence="7">Transcriptional regulator, IclR family</fullName>
    </submittedName>
</protein>
<dbReference type="InterPro" id="IPR005471">
    <property type="entry name" value="Tscrpt_reg_IclR_N"/>
</dbReference>
<accession>A0A1G4SBZ8</accession>
<dbReference type="OrthoDB" id="9807558at2"/>
<evidence type="ECO:0000259" key="6">
    <source>
        <dbReference type="PROSITE" id="PS51078"/>
    </source>
</evidence>
<dbReference type="GO" id="GO:0003677">
    <property type="term" value="F:DNA binding"/>
    <property type="evidence" value="ECO:0007669"/>
    <property type="project" value="UniProtKB-KW"/>
</dbReference>
<organism evidence="7 8">
    <name type="scientific">Asticcacaulis taihuensis</name>
    <dbReference type="NCBI Taxonomy" id="260084"/>
    <lineage>
        <taxon>Bacteria</taxon>
        <taxon>Pseudomonadati</taxon>
        <taxon>Pseudomonadota</taxon>
        <taxon>Alphaproteobacteria</taxon>
        <taxon>Caulobacterales</taxon>
        <taxon>Caulobacteraceae</taxon>
        <taxon>Asticcacaulis</taxon>
    </lineage>
</organism>
<feature type="domain" description="HTH iclR-type" evidence="5">
    <location>
        <begin position="30"/>
        <end position="91"/>
    </location>
</feature>
<proteinExistence type="predicted"/>
<dbReference type="Pfam" id="PF09339">
    <property type="entry name" value="HTH_IclR"/>
    <property type="match status" value="1"/>
</dbReference>
<name>A0A1G4SBZ8_9CAUL</name>
<dbReference type="Gene3D" id="1.10.10.10">
    <property type="entry name" value="Winged helix-like DNA-binding domain superfamily/Winged helix DNA-binding domain"/>
    <property type="match status" value="1"/>
</dbReference>
<dbReference type="GO" id="GO:0045892">
    <property type="term" value="P:negative regulation of DNA-templated transcription"/>
    <property type="evidence" value="ECO:0007669"/>
    <property type="project" value="TreeGrafter"/>
</dbReference>
<dbReference type="InterPro" id="IPR036390">
    <property type="entry name" value="WH_DNA-bd_sf"/>
</dbReference>
<dbReference type="InterPro" id="IPR036388">
    <property type="entry name" value="WH-like_DNA-bd_sf"/>
</dbReference>
<dbReference type="AlphaFoldDB" id="A0A1G4SBZ8"/>
<dbReference type="SUPFAM" id="SSF55781">
    <property type="entry name" value="GAF domain-like"/>
    <property type="match status" value="1"/>
</dbReference>
<dbReference type="InterPro" id="IPR029016">
    <property type="entry name" value="GAF-like_dom_sf"/>
</dbReference>
<dbReference type="GO" id="GO:0003700">
    <property type="term" value="F:DNA-binding transcription factor activity"/>
    <property type="evidence" value="ECO:0007669"/>
    <property type="project" value="TreeGrafter"/>
</dbReference>
<dbReference type="STRING" id="260084.SAMN02927928_2551"/>
<dbReference type="InterPro" id="IPR014757">
    <property type="entry name" value="Tscrpt_reg_IclR_C"/>
</dbReference>
<dbReference type="PROSITE" id="PS51078">
    <property type="entry name" value="ICLR_ED"/>
    <property type="match status" value="1"/>
</dbReference>